<dbReference type="AlphaFoldDB" id="A0A2G5UH45"/>
<protein>
    <submittedName>
        <fullName evidence="1">Uncharacterized protein</fullName>
    </submittedName>
</protein>
<evidence type="ECO:0000313" key="1">
    <source>
        <dbReference type="EMBL" id="PIC38868.1"/>
    </source>
</evidence>
<organism evidence="1 2">
    <name type="scientific">Caenorhabditis nigoni</name>
    <dbReference type="NCBI Taxonomy" id="1611254"/>
    <lineage>
        <taxon>Eukaryota</taxon>
        <taxon>Metazoa</taxon>
        <taxon>Ecdysozoa</taxon>
        <taxon>Nematoda</taxon>
        <taxon>Chromadorea</taxon>
        <taxon>Rhabditida</taxon>
        <taxon>Rhabditina</taxon>
        <taxon>Rhabditomorpha</taxon>
        <taxon>Rhabditoidea</taxon>
        <taxon>Rhabditidae</taxon>
        <taxon>Peloderinae</taxon>
        <taxon>Caenorhabditis</taxon>
    </lineage>
</organism>
<gene>
    <name evidence="1" type="primary">Cnig_chr_III.g10741</name>
    <name evidence="1" type="ORF">B9Z55_010741</name>
</gene>
<dbReference type="Proteomes" id="UP000230233">
    <property type="component" value="Chromosome III"/>
</dbReference>
<name>A0A2G5UH45_9PELO</name>
<keyword evidence="2" id="KW-1185">Reference proteome</keyword>
<comment type="caution">
    <text evidence="1">The sequence shown here is derived from an EMBL/GenBank/DDBJ whole genome shotgun (WGS) entry which is preliminary data.</text>
</comment>
<evidence type="ECO:0000313" key="2">
    <source>
        <dbReference type="Proteomes" id="UP000230233"/>
    </source>
</evidence>
<sequence length="85" mass="9787">MMSTEDQSICCLLLVASTSTPTVAFSSRRKRSFLPETYNLFCEISMKSCDASLCKYAPRIRCFVTVTFHRDRSEMYISTHFTLKP</sequence>
<accession>A0A2G5UH45</accession>
<dbReference type="EMBL" id="PDUG01000003">
    <property type="protein sequence ID" value="PIC38868.1"/>
    <property type="molecule type" value="Genomic_DNA"/>
</dbReference>
<reference evidence="2" key="1">
    <citation type="submission" date="2017-10" db="EMBL/GenBank/DDBJ databases">
        <title>Rapid genome shrinkage in a self-fertile nematode reveals novel sperm competition proteins.</title>
        <authorList>
            <person name="Yin D."/>
            <person name="Schwarz E.M."/>
            <person name="Thomas C.G."/>
            <person name="Felde R.L."/>
            <person name="Korf I.F."/>
            <person name="Cutter A.D."/>
            <person name="Schartner C.M."/>
            <person name="Ralston E.J."/>
            <person name="Meyer B.J."/>
            <person name="Haag E.S."/>
        </authorList>
    </citation>
    <scope>NUCLEOTIDE SEQUENCE [LARGE SCALE GENOMIC DNA]</scope>
    <source>
        <strain evidence="2">JU1422</strain>
    </source>
</reference>
<proteinExistence type="predicted"/>